<proteinExistence type="inferred from homology"/>
<dbReference type="PANTHER" id="PTHR43300">
    <property type="entry name" value="ACETYLTRANSFERASE"/>
    <property type="match status" value="1"/>
</dbReference>
<dbReference type="PROSITE" id="PS00101">
    <property type="entry name" value="HEXAPEP_TRANSFERASES"/>
    <property type="match status" value="1"/>
</dbReference>
<dbReference type="GO" id="GO:0016746">
    <property type="term" value="F:acyltransferase activity"/>
    <property type="evidence" value="ECO:0007669"/>
    <property type="project" value="UniProtKB-KW"/>
</dbReference>
<dbReference type="SUPFAM" id="SSF51161">
    <property type="entry name" value="Trimeric LpxA-like enzymes"/>
    <property type="match status" value="1"/>
</dbReference>
<evidence type="ECO:0000313" key="5">
    <source>
        <dbReference type="EMBL" id="ENV44392.1"/>
    </source>
</evidence>
<protein>
    <recommendedName>
        <fullName evidence="7">Chloramphenicol acetyltransferase</fullName>
    </recommendedName>
</protein>
<keyword evidence="4" id="KW-0012">Acyltransferase</keyword>
<reference evidence="5 6" key="1">
    <citation type="submission" date="2013-02" db="EMBL/GenBank/DDBJ databases">
        <title>The Genome Sequence of Acinetobacter schindleri CIP 107287.</title>
        <authorList>
            <consortium name="The Broad Institute Genome Sequencing Platform"/>
            <consortium name="The Broad Institute Genome Sequencing Center for Infectious Disease"/>
            <person name="Cerqueira G."/>
            <person name="Feldgarden M."/>
            <person name="Courvalin P."/>
            <person name="Perichon B."/>
            <person name="Grillot-Courvalin C."/>
            <person name="Clermont D."/>
            <person name="Rocha E."/>
            <person name="Yoon E.-J."/>
            <person name="Nemec A."/>
            <person name="Walker B."/>
            <person name="Young S.K."/>
            <person name="Zeng Q."/>
            <person name="Gargeya S."/>
            <person name="Fitzgerald M."/>
            <person name="Haas B."/>
            <person name="Abouelleil A."/>
            <person name="Alvarado L."/>
            <person name="Arachchi H.M."/>
            <person name="Berlin A.M."/>
            <person name="Chapman S.B."/>
            <person name="Dewar J."/>
            <person name="Goldberg J."/>
            <person name="Griggs A."/>
            <person name="Gujja S."/>
            <person name="Hansen M."/>
            <person name="Howarth C."/>
            <person name="Imamovic A."/>
            <person name="Larimer J."/>
            <person name="McCowan C."/>
            <person name="Murphy C."/>
            <person name="Neiman D."/>
            <person name="Pearson M."/>
            <person name="Priest M."/>
            <person name="Roberts A."/>
            <person name="Saif S."/>
            <person name="Shea T."/>
            <person name="Sisk P."/>
            <person name="Sykes S."/>
            <person name="Wortman J."/>
            <person name="Nusbaum C."/>
            <person name="Birren B."/>
        </authorList>
    </citation>
    <scope>NUCLEOTIDE SEQUENCE [LARGE SCALE GENOMIC DNA]</scope>
    <source>
        <strain evidence="5 6">CIP 107287</strain>
    </source>
</reference>
<gene>
    <name evidence="5" type="ORF">F955_01179</name>
</gene>
<name>N8Z5N0_9GAMM</name>
<dbReference type="HOGENOM" id="CLU_051638_5_3_6"/>
<dbReference type="InterPro" id="IPR050179">
    <property type="entry name" value="Trans_hexapeptide_repeat"/>
</dbReference>
<evidence type="ECO:0000256" key="2">
    <source>
        <dbReference type="ARBA" id="ARBA00022679"/>
    </source>
</evidence>
<dbReference type="InterPro" id="IPR011004">
    <property type="entry name" value="Trimer_LpxA-like_sf"/>
</dbReference>
<keyword evidence="3" id="KW-0677">Repeat</keyword>
<evidence type="ECO:0000256" key="3">
    <source>
        <dbReference type="ARBA" id="ARBA00022737"/>
    </source>
</evidence>
<evidence type="ECO:0000313" key="6">
    <source>
        <dbReference type="Proteomes" id="UP000018440"/>
    </source>
</evidence>
<dbReference type="PATRIC" id="fig|1217988.3.peg.1125"/>
<evidence type="ECO:0000256" key="1">
    <source>
        <dbReference type="ARBA" id="ARBA00007274"/>
    </source>
</evidence>
<dbReference type="Pfam" id="PF00132">
    <property type="entry name" value="Hexapep"/>
    <property type="match status" value="1"/>
</dbReference>
<comment type="similarity">
    <text evidence="1">Belongs to the transferase hexapeptide repeat family.</text>
</comment>
<dbReference type="CDD" id="cd03349">
    <property type="entry name" value="LbH_XAT"/>
    <property type="match status" value="1"/>
</dbReference>
<dbReference type="Gene3D" id="2.160.10.10">
    <property type="entry name" value="Hexapeptide repeat proteins"/>
    <property type="match status" value="1"/>
</dbReference>
<comment type="caution">
    <text evidence="5">The sequence shown here is derived from an EMBL/GenBank/DDBJ whole genome shotgun (WGS) entry which is preliminary data.</text>
</comment>
<dbReference type="InterPro" id="IPR018357">
    <property type="entry name" value="Hexapep_transf_CS"/>
</dbReference>
<dbReference type="InterPro" id="IPR001451">
    <property type="entry name" value="Hexapep"/>
</dbReference>
<evidence type="ECO:0000256" key="4">
    <source>
        <dbReference type="ARBA" id="ARBA00023315"/>
    </source>
</evidence>
<dbReference type="AlphaFoldDB" id="N8Z5N0"/>
<dbReference type="Proteomes" id="UP000018440">
    <property type="component" value="Unassembled WGS sequence"/>
</dbReference>
<accession>N8Z5N0</accession>
<dbReference type="PANTHER" id="PTHR43300:SF11">
    <property type="entry name" value="ACETYLTRANSFERASE RV3034C-RELATED"/>
    <property type="match status" value="1"/>
</dbReference>
<keyword evidence="2" id="KW-0808">Transferase</keyword>
<organism evidence="5 6">
    <name type="scientific">Acinetobacter schindleri CIP 107287</name>
    <dbReference type="NCBI Taxonomy" id="1217988"/>
    <lineage>
        <taxon>Bacteria</taxon>
        <taxon>Pseudomonadati</taxon>
        <taxon>Pseudomonadota</taxon>
        <taxon>Gammaproteobacteria</taxon>
        <taxon>Moraxellales</taxon>
        <taxon>Moraxellaceae</taxon>
        <taxon>Acinetobacter</taxon>
    </lineage>
</organism>
<sequence length="227" mass="25689">MRLLIQLAAQFGIMTHFIVLASMSEKLINSPVNHWCEFEFISKTVKNPNIHIKGNYSYYSAYWDQGFERCVVRYLHDKPSTPDKPIDQLYIGNFVCFGAECVIMMGGNQLHRTDWISAFPFDTRSFVPAGDTVIGDGCWIGSRAMIMQGVTLGEGAVVATGAVVTKDVPPYAIVGGVPAKIIKYRFPQEDIDKLLSLKIYDIDEKQFLKMREQLQTDDVEKLSIFFK</sequence>
<evidence type="ECO:0008006" key="7">
    <source>
        <dbReference type="Google" id="ProtNLM"/>
    </source>
</evidence>
<dbReference type="EMBL" id="APPQ01000025">
    <property type="protein sequence ID" value="ENV44392.1"/>
    <property type="molecule type" value="Genomic_DNA"/>
</dbReference>